<dbReference type="Proteomes" id="UP000055024">
    <property type="component" value="Unassembled WGS sequence"/>
</dbReference>
<evidence type="ECO:0000313" key="1">
    <source>
        <dbReference type="EMBL" id="KRZ14744.1"/>
    </source>
</evidence>
<dbReference type="AlphaFoldDB" id="A0A0V1HVH8"/>
<comment type="caution">
    <text evidence="1">The sequence shown here is derived from an EMBL/GenBank/DDBJ whole genome shotgun (WGS) entry which is preliminary data.</text>
</comment>
<protein>
    <submittedName>
        <fullName evidence="1">Uncharacterized protein</fullName>
    </submittedName>
</protein>
<evidence type="ECO:0000313" key="2">
    <source>
        <dbReference type="Proteomes" id="UP000055024"/>
    </source>
</evidence>
<gene>
    <name evidence="1" type="ORF">T11_9897</name>
</gene>
<name>A0A0V1HVH8_9BILA</name>
<sequence length="97" mass="11091">MISGNAAFTAYFIRDHARLFTASLNAKRTLSFQGSYNQGKKAIVVTLAILNIIELNEILELHQPEFPFTFSIQSRRIDSEFVQSERLIHDSEMSNKL</sequence>
<proteinExistence type="predicted"/>
<keyword evidence="2" id="KW-1185">Reference proteome</keyword>
<accession>A0A0V1HVH8</accession>
<reference evidence="1 2" key="1">
    <citation type="submission" date="2015-01" db="EMBL/GenBank/DDBJ databases">
        <title>Evolution of Trichinella species and genotypes.</title>
        <authorList>
            <person name="Korhonen P.K."/>
            <person name="Edoardo P."/>
            <person name="Giuseppe L.R."/>
            <person name="Gasser R.B."/>
        </authorList>
    </citation>
    <scope>NUCLEOTIDE SEQUENCE [LARGE SCALE GENOMIC DNA]</scope>
    <source>
        <strain evidence="1">ISS1029</strain>
    </source>
</reference>
<dbReference type="EMBL" id="JYDP01000022">
    <property type="protein sequence ID" value="KRZ14744.1"/>
    <property type="molecule type" value="Genomic_DNA"/>
</dbReference>
<organism evidence="1 2">
    <name type="scientific">Trichinella zimbabwensis</name>
    <dbReference type="NCBI Taxonomy" id="268475"/>
    <lineage>
        <taxon>Eukaryota</taxon>
        <taxon>Metazoa</taxon>
        <taxon>Ecdysozoa</taxon>
        <taxon>Nematoda</taxon>
        <taxon>Enoplea</taxon>
        <taxon>Dorylaimia</taxon>
        <taxon>Trichinellida</taxon>
        <taxon>Trichinellidae</taxon>
        <taxon>Trichinella</taxon>
    </lineage>
</organism>